<evidence type="ECO:0000313" key="3">
    <source>
        <dbReference type="Proteomes" id="UP000485085"/>
    </source>
</evidence>
<protein>
    <submittedName>
        <fullName evidence="2">C-type natriuretic protein</fullName>
    </submittedName>
</protein>
<organism evidence="2 3">
    <name type="scientific">Klebsiella pneumoniae</name>
    <dbReference type="NCBI Taxonomy" id="573"/>
    <lineage>
        <taxon>Bacteria</taxon>
        <taxon>Pseudomonadati</taxon>
        <taxon>Pseudomonadota</taxon>
        <taxon>Gammaproteobacteria</taxon>
        <taxon>Enterobacterales</taxon>
        <taxon>Enterobacteriaceae</taxon>
        <taxon>Klebsiella/Raoultella group</taxon>
        <taxon>Klebsiella</taxon>
        <taxon>Klebsiella pneumoniae complex</taxon>
    </lineage>
</organism>
<dbReference type="Proteomes" id="UP000485085">
    <property type="component" value="Unassembled WGS sequence"/>
</dbReference>
<dbReference type="EMBL" id="WNPO01000003">
    <property type="protein sequence ID" value="MUA38519.1"/>
    <property type="molecule type" value="Genomic_DNA"/>
</dbReference>
<keyword evidence="1" id="KW-1133">Transmembrane helix</keyword>
<gene>
    <name evidence="2" type="ORF">GNF00_01485</name>
</gene>
<proteinExistence type="predicted"/>
<dbReference type="AlphaFoldDB" id="A0A9Q4RIH5"/>
<accession>A0A9Q4RIH5</accession>
<feature type="transmembrane region" description="Helical" evidence="1">
    <location>
        <begin position="12"/>
        <end position="35"/>
    </location>
</feature>
<sequence length="99" mass="11323">MSNLTSLDWWVGLYFVVSGVAVAFTIGQSLVKLLLLRFASRKRIDDTLWCLGSLLEQRYGELKEDATICIKAKRFTATIQRTQDEKPVLIKKGTNERMK</sequence>
<dbReference type="RefSeq" id="WP_046882045.1">
    <property type="nucleotide sequence ID" value="NZ_CP097672.1"/>
</dbReference>
<evidence type="ECO:0000313" key="2">
    <source>
        <dbReference type="EMBL" id="MUA38519.1"/>
    </source>
</evidence>
<comment type="caution">
    <text evidence="2">The sequence shown here is derived from an EMBL/GenBank/DDBJ whole genome shotgun (WGS) entry which is preliminary data.</text>
</comment>
<reference evidence="2 3" key="1">
    <citation type="submission" date="2019-11" db="EMBL/GenBank/DDBJ databases">
        <title>Emergence of a novel subclone of carbapenem-resistant Klebsiella pneumoniae ST11 with enhanced virulence and transmissibility: a molecular epidemiological, clinical, genomic study.</title>
        <authorList>
            <person name="Zhou K."/>
        </authorList>
    </citation>
    <scope>NUCLEOTIDE SEQUENCE [LARGE SCALE GENOMIC DNA]</scope>
    <source>
        <strain evidence="2 3">KP_38044</strain>
    </source>
</reference>
<keyword evidence="1" id="KW-0812">Transmembrane</keyword>
<keyword evidence="1" id="KW-0472">Membrane</keyword>
<evidence type="ECO:0000256" key="1">
    <source>
        <dbReference type="SAM" id="Phobius"/>
    </source>
</evidence>
<name>A0A9Q4RIH5_KLEPN</name>